<reference evidence="2" key="1">
    <citation type="journal article" date="2011" name="PLoS Genet.">
        <title>Genomic analysis of the necrotrophic fungal pathogens Sclerotinia sclerotiorum and Botrytis cinerea.</title>
        <authorList>
            <person name="Amselem J."/>
            <person name="Cuomo C.A."/>
            <person name="van Kan J.A."/>
            <person name="Viaud M."/>
            <person name="Benito E.P."/>
            <person name="Couloux A."/>
            <person name="Coutinho P.M."/>
            <person name="de Vries R.P."/>
            <person name="Dyer P.S."/>
            <person name="Fillinger S."/>
            <person name="Fournier E."/>
            <person name="Gout L."/>
            <person name="Hahn M."/>
            <person name="Kohn L."/>
            <person name="Lapalu N."/>
            <person name="Plummer K.M."/>
            <person name="Pradier J.M."/>
            <person name="Quevillon E."/>
            <person name="Sharon A."/>
            <person name="Simon A."/>
            <person name="ten Have A."/>
            <person name="Tudzynski B."/>
            <person name="Tudzynski P."/>
            <person name="Wincker P."/>
            <person name="Andrew M."/>
            <person name="Anthouard V."/>
            <person name="Beever R.E."/>
            <person name="Beffa R."/>
            <person name="Benoit I."/>
            <person name="Bouzid O."/>
            <person name="Brault B."/>
            <person name="Chen Z."/>
            <person name="Choquer M."/>
            <person name="Collemare J."/>
            <person name="Cotton P."/>
            <person name="Danchin E.G."/>
            <person name="Da Silva C."/>
            <person name="Gautier A."/>
            <person name="Giraud C."/>
            <person name="Giraud T."/>
            <person name="Gonzalez C."/>
            <person name="Grossetete S."/>
            <person name="Guldener U."/>
            <person name="Henrissat B."/>
            <person name="Howlett B.J."/>
            <person name="Kodira C."/>
            <person name="Kretschmer M."/>
            <person name="Lappartient A."/>
            <person name="Leroch M."/>
            <person name="Levis C."/>
            <person name="Mauceli E."/>
            <person name="Neuveglise C."/>
            <person name="Oeser B."/>
            <person name="Pearson M."/>
            <person name="Poulain J."/>
            <person name="Poussereau N."/>
            <person name="Quesneville H."/>
            <person name="Rascle C."/>
            <person name="Schumacher J."/>
            <person name="Segurens B."/>
            <person name="Sexton A."/>
            <person name="Silva E."/>
            <person name="Sirven C."/>
            <person name="Soanes D.M."/>
            <person name="Talbot N.J."/>
            <person name="Templeton M."/>
            <person name="Yandava C."/>
            <person name="Yarden O."/>
            <person name="Zeng Q."/>
            <person name="Rollins J.A."/>
            <person name="Lebrun M.H."/>
            <person name="Dickman M."/>
        </authorList>
    </citation>
    <scope>NUCLEOTIDE SEQUENCE [LARGE SCALE GENOMIC DNA]</scope>
    <source>
        <strain evidence="2">T4</strain>
    </source>
</reference>
<gene>
    <name evidence="1" type="ORF">BofuT4_uP005860.1</name>
</gene>
<dbReference type="AlphaFoldDB" id="G2Y437"/>
<protein>
    <submittedName>
        <fullName evidence="1">Uncharacterized protein</fullName>
    </submittedName>
</protein>
<evidence type="ECO:0000313" key="2">
    <source>
        <dbReference type="Proteomes" id="UP000008177"/>
    </source>
</evidence>
<dbReference type="Proteomes" id="UP000008177">
    <property type="component" value="Unplaced contigs"/>
</dbReference>
<evidence type="ECO:0000313" key="1">
    <source>
        <dbReference type="EMBL" id="CCD47427.1"/>
    </source>
</evidence>
<organism evidence="1 2">
    <name type="scientific">Botryotinia fuckeliana (strain T4)</name>
    <name type="common">Noble rot fungus</name>
    <name type="synonym">Botrytis cinerea</name>
    <dbReference type="NCBI Taxonomy" id="999810"/>
    <lineage>
        <taxon>Eukaryota</taxon>
        <taxon>Fungi</taxon>
        <taxon>Dikarya</taxon>
        <taxon>Ascomycota</taxon>
        <taxon>Pezizomycotina</taxon>
        <taxon>Leotiomycetes</taxon>
        <taxon>Helotiales</taxon>
        <taxon>Sclerotiniaceae</taxon>
        <taxon>Botrytis</taxon>
    </lineage>
</organism>
<name>G2Y437_BOTF4</name>
<dbReference type="EMBL" id="FQ790286">
    <property type="protein sequence ID" value="CCD47427.1"/>
    <property type="molecule type" value="Genomic_DNA"/>
</dbReference>
<proteinExistence type="predicted"/>
<accession>G2Y437</accession>
<sequence>MDYSFRETWKYIFRKHSRRLWCLCNQPIEHSGYAWSQLQRLWSAANEKSRLEDPSLHPGAACIPFG</sequence>
<dbReference type="HOGENOM" id="CLU_2830904_0_0_1"/>
<dbReference type="InParanoid" id="G2Y437"/>